<sequence length="241" mass="27019">MSKTLTSDSLQAMAQQESIEDPGQFWLQQAHELLHWTVKPKQALSATPPEQLHKAQWFPDGHLNLCYNAIDRHVENGRGSQTAVIYDSPVTDTIKKYTYDELLREVKAFASVLRAHGVSKGDVVLFYMTMVPQTLIAMLACVRLGAVHSVVFGGFAPPELAKRIRDCQPKVILTNTCGLESKTKVVAYKPLLDLALDIAEYRPGSVIVLQREQLRVKLDAAKSEYYWDEQVAKHFAGSHDL</sequence>
<protein>
    <submittedName>
        <fullName evidence="1">Uncharacterized protein</fullName>
    </submittedName>
</protein>
<proteinExistence type="predicted"/>
<keyword evidence="2" id="KW-1185">Reference proteome</keyword>
<evidence type="ECO:0000313" key="1">
    <source>
        <dbReference type="EMBL" id="KAJ1946305.1"/>
    </source>
</evidence>
<gene>
    <name evidence="1" type="ORF">FBU59_002061</name>
</gene>
<dbReference type="EMBL" id="JANBPW010001071">
    <property type="protein sequence ID" value="KAJ1946305.1"/>
    <property type="molecule type" value="Genomic_DNA"/>
</dbReference>
<comment type="caution">
    <text evidence="1">The sequence shown here is derived from an EMBL/GenBank/DDBJ whole genome shotgun (WGS) entry which is preliminary data.</text>
</comment>
<feature type="non-terminal residue" evidence="1">
    <location>
        <position position="241"/>
    </location>
</feature>
<dbReference type="Proteomes" id="UP001150603">
    <property type="component" value="Unassembled WGS sequence"/>
</dbReference>
<reference evidence="1" key="1">
    <citation type="submission" date="2022-07" db="EMBL/GenBank/DDBJ databases">
        <title>Phylogenomic reconstructions and comparative analyses of Kickxellomycotina fungi.</title>
        <authorList>
            <person name="Reynolds N.K."/>
            <person name="Stajich J.E."/>
            <person name="Barry K."/>
            <person name="Grigoriev I.V."/>
            <person name="Crous P."/>
            <person name="Smith M.E."/>
        </authorList>
    </citation>
    <scope>NUCLEOTIDE SEQUENCE</scope>
    <source>
        <strain evidence="1">NRRL 5244</strain>
    </source>
</reference>
<evidence type="ECO:0000313" key="2">
    <source>
        <dbReference type="Proteomes" id="UP001150603"/>
    </source>
</evidence>
<organism evidence="1 2">
    <name type="scientific">Linderina macrospora</name>
    <dbReference type="NCBI Taxonomy" id="4868"/>
    <lineage>
        <taxon>Eukaryota</taxon>
        <taxon>Fungi</taxon>
        <taxon>Fungi incertae sedis</taxon>
        <taxon>Zoopagomycota</taxon>
        <taxon>Kickxellomycotina</taxon>
        <taxon>Kickxellomycetes</taxon>
        <taxon>Kickxellales</taxon>
        <taxon>Kickxellaceae</taxon>
        <taxon>Linderina</taxon>
    </lineage>
</organism>
<accession>A0ACC1JCK2</accession>
<name>A0ACC1JCK2_9FUNG</name>